<dbReference type="AlphaFoldDB" id="A0A8B7QW11"/>
<keyword evidence="7" id="KW-0812">Transmembrane</keyword>
<evidence type="ECO:0000256" key="7">
    <source>
        <dbReference type="SAM" id="Phobius"/>
    </source>
</evidence>
<dbReference type="GeneID" id="109379890"/>
<feature type="compositionally biased region" description="Basic residues" evidence="6">
    <location>
        <begin position="10"/>
        <end position="21"/>
    </location>
</feature>
<feature type="region of interest" description="Disordered" evidence="6">
    <location>
        <begin position="1"/>
        <end position="21"/>
    </location>
</feature>
<name>A0A8B7QW11_HIPAR</name>
<keyword evidence="7" id="KW-1133">Transmembrane helix</keyword>
<dbReference type="GO" id="GO:0016020">
    <property type="term" value="C:membrane"/>
    <property type="evidence" value="ECO:0007669"/>
    <property type="project" value="UniProtKB-SubCell"/>
</dbReference>
<evidence type="ECO:0000313" key="10">
    <source>
        <dbReference type="RefSeq" id="XP_019492477.1"/>
    </source>
</evidence>
<feature type="region of interest" description="Disordered" evidence="6">
    <location>
        <begin position="294"/>
        <end position="322"/>
    </location>
</feature>
<keyword evidence="9" id="KW-1185">Reference proteome</keyword>
<dbReference type="InterPro" id="IPR001623">
    <property type="entry name" value="DnaJ_domain"/>
</dbReference>
<dbReference type="RefSeq" id="XP_019492477.1">
    <property type="nucleotide sequence ID" value="XM_019636932.1"/>
</dbReference>
<keyword evidence="3" id="KW-0564">Palmitate</keyword>
<proteinExistence type="predicted"/>
<evidence type="ECO:0000259" key="8">
    <source>
        <dbReference type="PROSITE" id="PS50076"/>
    </source>
</evidence>
<dbReference type="InterPro" id="IPR018253">
    <property type="entry name" value="DnaJ_domain_CS"/>
</dbReference>
<dbReference type="CDD" id="cd06257">
    <property type="entry name" value="DnaJ"/>
    <property type="match status" value="1"/>
</dbReference>
<evidence type="ECO:0000256" key="2">
    <source>
        <dbReference type="ARBA" id="ARBA00023136"/>
    </source>
</evidence>
<keyword evidence="2 7" id="KW-0472">Membrane</keyword>
<dbReference type="Pfam" id="PF00226">
    <property type="entry name" value="DnaJ"/>
    <property type="match status" value="1"/>
</dbReference>
<dbReference type="PANTHER" id="PTHR44027:SF2">
    <property type="entry name" value="DNAJ HOMOLOG SUBFAMILY C MEMBER 5G"/>
    <property type="match status" value="1"/>
</dbReference>
<sequence length="322" mass="35530">MNLVGDAKNCHPHPHRKGGKGCKRCQTALGYWRPANPYVHTSCVRNKSQGRRSLTSQTFRRRQKRTPSVDASKRAAGPRWCEVSHAGGGCDVGYPEVCIAEGHWKIPLPAQPLKSMSFLPLQVHSSMASPGEVLTNAASLLTQIMAHVDKAARQLSKSGTTLYAVLELQKGASPEDIKKSYRNLALKYHPDKNQGDAQAAEIFKEINTAHSILSDPKKKKIYDRHGSLGVYIYDHFGEEGVTYYFTLNSCWFKTLVLFCALLTCCCCCCFCCFCCGALKPPEEVVRRKFQQDAQNQSSSSGANPVKVTSAAQPTGQVDKRSK</sequence>
<dbReference type="PROSITE" id="PS00636">
    <property type="entry name" value="DNAJ_1"/>
    <property type="match status" value="1"/>
</dbReference>
<dbReference type="InterPro" id="IPR036869">
    <property type="entry name" value="J_dom_sf"/>
</dbReference>
<feature type="domain" description="J" evidence="8">
    <location>
        <begin position="161"/>
        <end position="226"/>
    </location>
</feature>
<dbReference type="SUPFAM" id="SSF46565">
    <property type="entry name" value="Chaperone J-domain"/>
    <property type="match status" value="1"/>
</dbReference>
<organism evidence="9 10">
    <name type="scientific">Hipposideros armiger</name>
    <name type="common">Great Himalayan leaf-nosed bat</name>
    <dbReference type="NCBI Taxonomy" id="186990"/>
    <lineage>
        <taxon>Eukaryota</taxon>
        <taxon>Metazoa</taxon>
        <taxon>Chordata</taxon>
        <taxon>Craniata</taxon>
        <taxon>Vertebrata</taxon>
        <taxon>Euteleostomi</taxon>
        <taxon>Mammalia</taxon>
        <taxon>Eutheria</taxon>
        <taxon>Laurasiatheria</taxon>
        <taxon>Chiroptera</taxon>
        <taxon>Yinpterochiroptera</taxon>
        <taxon>Rhinolophoidea</taxon>
        <taxon>Hipposideridae</taxon>
        <taxon>Hipposideros</taxon>
    </lineage>
</organism>
<evidence type="ECO:0000256" key="5">
    <source>
        <dbReference type="ARBA" id="ARBA00023288"/>
    </source>
</evidence>
<dbReference type="PROSITE" id="PS50076">
    <property type="entry name" value="DNAJ_2"/>
    <property type="match status" value="1"/>
</dbReference>
<dbReference type="InterPro" id="IPR051434">
    <property type="entry name" value="DnaJ_C_subfamily_member5"/>
</dbReference>
<dbReference type="CTD" id="285126"/>
<evidence type="ECO:0000256" key="1">
    <source>
        <dbReference type="ARBA" id="ARBA00004635"/>
    </source>
</evidence>
<feature type="compositionally biased region" description="Polar residues" evidence="6">
    <location>
        <begin position="47"/>
        <end position="58"/>
    </location>
</feature>
<dbReference type="SMART" id="SM00271">
    <property type="entry name" value="DnaJ"/>
    <property type="match status" value="1"/>
</dbReference>
<dbReference type="GO" id="GO:0005737">
    <property type="term" value="C:cytoplasm"/>
    <property type="evidence" value="ECO:0007669"/>
    <property type="project" value="UniProtKB-ARBA"/>
</dbReference>
<feature type="transmembrane region" description="Helical" evidence="7">
    <location>
        <begin position="255"/>
        <end position="278"/>
    </location>
</feature>
<evidence type="ECO:0000313" key="9">
    <source>
        <dbReference type="Proteomes" id="UP000694851"/>
    </source>
</evidence>
<gene>
    <name evidence="10" type="primary">DNAJC5G</name>
</gene>
<evidence type="ECO:0000256" key="3">
    <source>
        <dbReference type="ARBA" id="ARBA00023139"/>
    </source>
</evidence>
<accession>A0A8B7QW11</accession>
<reference evidence="10" key="1">
    <citation type="submission" date="2025-08" db="UniProtKB">
        <authorList>
            <consortium name="RefSeq"/>
        </authorList>
    </citation>
    <scope>IDENTIFICATION</scope>
    <source>
        <tissue evidence="10">Muscle</tissue>
    </source>
</reference>
<protein>
    <submittedName>
        <fullName evidence="10">DnaJ homolog subfamily C member 5G</fullName>
    </submittedName>
</protein>
<dbReference type="Gene3D" id="1.10.287.110">
    <property type="entry name" value="DnaJ domain"/>
    <property type="match status" value="1"/>
</dbReference>
<feature type="region of interest" description="Disordered" evidence="6">
    <location>
        <begin position="47"/>
        <end position="73"/>
    </location>
</feature>
<comment type="subcellular location">
    <subcellularLocation>
        <location evidence="1">Membrane</location>
        <topology evidence="1">Lipid-anchor</topology>
    </subcellularLocation>
</comment>
<keyword evidence="4" id="KW-0143">Chaperone</keyword>
<dbReference type="PRINTS" id="PR00625">
    <property type="entry name" value="JDOMAIN"/>
</dbReference>
<evidence type="ECO:0000256" key="4">
    <source>
        <dbReference type="ARBA" id="ARBA00023186"/>
    </source>
</evidence>
<dbReference type="PANTHER" id="PTHR44027">
    <property type="entry name" value="DNAJ HOMOLOG SUBFAMILY C MEMBER 5 HOMOLOG"/>
    <property type="match status" value="1"/>
</dbReference>
<keyword evidence="5" id="KW-0449">Lipoprotein</keyword>
<dbReference type="Proteomes" id="UP000694851">
    <property type="component" value="Unplaced"/>
</dbReference>
<dbReference type="OrthoDB" id="445556at2759"/>
<dbReference type="KEGG" id="hai:109379890"/>
<evidence type="ECO:0000256" key="6">
    <source>
        <dbReference type="SAM" id="MobiDB-lite"/>
    </source>
</evidence>